<gene>
    <name evidence="1" type="ORF">IV203_023163</name>
</gene>
<comment type="caution">
    <text evidence="1">The sequence shown here is derived from an EMBL/GenBank/DDBJ whole genome shotgun (WGS) entry which is preliminary data.</text>
</comment>
<accession>A0A9K3KD12</accession>
<reference evidence="1" key="2">
    <citation type="submission" date="2021-04" db="EMBL/GenBank/DDBJ databases">
        <authorList>
            <person name="Podell S."/>
        </authorList>
    </citation>
    <scope>NUCLEOTIDE SEQUENCE</scope>
    <source>
        <strain evidence="1">Hildebrandi</strain>
    </source>
</reference>
<evidence type="ECO:0000313" key="1">
    <source>
        <dbReference type="EMBL" id="KAG7341212.1"/>
    </source>
</evidence>
<organism evidence="1 2">
    <name type="scientific">Nitzschia inconspicua</name>
    <dbReference type="NCBI Taxonomy" id="303405"/>
    <lineage>
        <taxon>Eukaryota</taxon>
        <taxon>Sar</taxon>
        <taxon>Stramenopiles</taxon>
        <taxon>Ochrophyta</taxon>
        <taxon>Bacillariophyta</taxon>
        <taxon>Bacillariophyceae</taxon>
        <taxon>Bacillariophycidae</taxon>
        <taxon>Bacillariales</taxon>
        <taxon>Bacillariaceae</taxon>
        <taxon>Nitzschia</taxon>
    </lineage>
</organism>
<keyword evidence="2" id="KW-1185">Reference proteome</keyword>
<dbReference type="OrthoDB" id="10866at2759"/>
<dbReference type="Proteomes" id="UP000693970">
    <property type="component" value="Unassembled WGS sequence"/>
</dbReference>
<reference evidence="1" key="1">
    <citation type="journal article" date="2021" name="Sci. Rep.">
        <title>Diploid genomic architecture of Nitzschia inconspicua, an elite biomass production diatom.</title>
        <authorList>
            <person name="Oliver A."/>
            <person name="Podell S."/>
            <person name="Pinowska A."/>
            <person name="Traller J.C."/>
            <person name="Smith S.R."/>
            <person name="McClure R."/>
            <person name="Beliaev A."/>
            <person name="Bohutskyi P."/>
            <person name="Hill E.A."/>
            <person name="Rabines A."/>
            <person name="Zheng H."/>
            <person name="Allen L.Z."/>
            <person name="Kuo A."/>
            <person name="Grigoriev I.V."/>
            <person name="Allen A.E."/>
            <person name="Hazlebeck D."/>
            <person name="Allen E.E."/>
        </authorList>
    </citation>
    <scope>NUCLEOTIDE SEQUENCE</scope>
    <source>
        <strain evidence="1">Hildebrandi</strain>
    </source>
</reference>
<dbReference type="AlphaFoldDB" id="A0A9K3KD12"/>
<proteinExistence type="predicted"/>
<evidence type="ECO:0000313" key="2">
    <source>
        <dbReference type="Proteomes" id="UP000693970"/>
    </source>
</evidence>
<dbReference type="EMBL" id="JAGRRH010000026">
    <property type="protein sequence ID" value="KAG7341212.1"/>
    <property type="molecule type" value="Genomic_DNA"/>
</dbReference>
<name>A0A9K3KD12_9STRA</name>
<protein>
    <submittedName>
        <fullName evidence="1">Uncharacterized protein</fullName>
    </submittedName>
</protein>
<sequence length="207" mass="22324">MMAGGSRNEEPTIHKLRSSVKSIQVIYEVVTASRYNSVYSGIIRDETWTCRKLRITFKDCVPAENRAQVLHQALVTQFDYGLFVTSKVQGGEGNLVQVVVMEIPASVGTTHGLVSCAVATLLLGFLQGEHVVKRGVLIDDDFPPLGNSATESNPEVTGKAILCSSETHHTGRWDVAANEAAVAVQALSTASVQQTKTRAGYEHGAVR</sequence>